<accession>A0A897NE55</accession>
<evidence type="ECO:0000256" key="3">
    <source>
        <dbReference type="SAM" id="Coils"/>
    </source>
</evidence>
<feature type="coiled-coil region" evidence="3">
    <location>
        <begin position="136"/>
        <end position="292"/>
    </location>
</feature>
<dbReference type="SUPFAM" id="SSF52540">
    <property type="entry name" value="P-loop containing nucleoside triphosphate hydrolases"/>
    <property type="match status" value="1"/>
</dbReference>
<evidence type="ECO:0000256" key="1">
    <source>
        <dbReference type="ARBA" id="ARBA00023054"/>
    </source>
</evidence>
<comment type="similarity">
    <text evidence="2">Belongs to the Sph1/Sph2 family.</text>
</comment>
<reference evidence="5" key="1">
    <citation type="submission" date="2020-11" db="EMBL/GenBank/DDBJ databases">
        <title>Carbohydrate-dependent, anaerobic sulfur respiration: A novel catabolism in halophilic archaea.</title>
        <authorList>
            <person name="Sorokin D.Y."/>
            <person name="Messina E."/>
            <person name="Smedile F."/>
            <person name="La Cono V."/>
            <person name="Hallsworth J.E."/>
            <person name="Yakimov M.M."/>
        </authorList>
    </citation>
    <scope>NUCLEOTIDE SEQUENCE</scope>
    <source>
        <strain evidence="5">HSR-Bgl</strain>
    </source>
</reference>
<sequence>MTKTTQITDEATVSVRNIGGIDETTVDLHPRVNVLAGRNATNRTSFLQAIMAVTGSQDVSMKGDAEQAEVTLTIGDSTYRRRLARRNETVTFDGEPYLDDPELADLFAFLLESNEARRAVTTGQNLRDLIMRPVDLEEIRSEISRLESEKDEIDEEIEAIEQRKQSLPELESEREQLRAEIEATRTALADKEAEIDAADADVQAQRQEQQQLEAKLDELRQTRADLEDVRYDLETERESIETLKQDRETLRTELDALPEAPKEDIERLESEIDRLRERRRRLDSEINSLQSTVRFNEEMLEGERTDVYEAMTDDSGHTTDELLGDDVVCWTCGSDVPREQIEGTLDDLRDLRQAKLDAKQEISDELDDLKADRDALEEQRARREEYQQRLTETEDELAQREERVEQLKDRRSELESAVKALENEVESSDSDQFGDVLELHQEANELEYKLGRLETDLEDVESEIDTIESRLDEQSQLEEERDRISEELTDLRTRVETIEEEAIEAFNSHMGAILDTLDYDNLERIWLERVQREVREGRRKAIKTFFELHVVRSTSSGVTYEDTVDHLSESEREVTGLVFALAGYLVHDVYEEVPFMLLDSLEAIDSERIADLVDHFSDFPDYLLVALLPEDAQALDDKYARITSI</sequence>
<proteinExistence type="inferred from homology"/>
<evidence type="ECO:0000259" key="4">
    <source>
        <dbReference type="Pfam" id="PF13476"/>
    </source>
</evidence>
<feature type="coiled-coil region" evidence="3">
    <location>
        <begin position="341"/>
        <end position="501"/>
    </location>
</feature>
<dbReference type="PANTHER" id="PTHR32114">
    <property type="entry name" value="ABC TRANSPORTER ABCH.3"/>
    <property type="match status" value="1"/>
</dbReference>
<dbReference type="InterPro" id="IPR038729">
    <property type="entry name" value="Rad50/SbcC_AAA"/>
</dbReference>
<dbReference type="Proteomes" id="UP000663305">
    <property type="component" value="Chromosome"/>
</dbReference>
<evidence type="ECO:0000313" key="5">
    <source>
        <dbReference type="EMBL" id="QSG10962.1"/>
    </source>
</evidence>
<dbReference type="Gene3D" id="1.10.287.510">
    <property type="entry name" value="Helix hairpin bin"/>
    <property type="match status" value="1"/>
</dbReference>
<feature type="domain" description="Rad50/SbcC-type AAA" evidence="4">
    <location>
        <begin position="13"/>
        <end position="226"/>
    </location>
</feature>
<dbReference type="EMBL" id="CP064789">
    <property type="protein sequence ID" value="QSG10962.1"/>
    <property type="molecule type" value="Genomic_DNA"/>
</dbReference>
<evidence type="ECO:0000256" key="2">
    <source>
        <dbReference type="ARBA" id="ARBA00049666"/>
    </source>
</evidence>
<dbReference type="Pfam" id="PF13476">
    <property type="entry name" value="AAA_23"/>
    <property type="match status" value="1"/>
</dbReference>
<evidence type="ECO:0000313" key="6">
    <source>
        <dbReference type="Proteomes" id="UP000663305"/>
    </source>
</evidence>
<dbReference type="InterPro" id="IPR027417">
    <property type="entry name" value="P-loop_NTPase"/>
</dbReference>
<gene>
    <name evidence="5" type="primary">dndD</name>
    <name evidence="5" type="ORF">HSBGL_0527</name>
</gene>
<name>A0A897NE55_9EURY</name>
<dbReference type="RefSeq" id="WP_229110115.1">
    <property type="nucleotide sequence ID" value="NZ_CP064788.1"/>
</dbReference>
<keyword evidence="1 3" id="KW-0175">Coiled coil</keyword>
<protein>
    <submittedName>
        <fullName evidence="5">DNA sulfur modification protein DndD, ATPase</fullName>
    </submittedName>
</protein>
<organism evidence="5 6">
    <name type="scientific">Halapricum desulfuricans</name>
    <dbReference type="NCBI Taxonomy" id="2841257"/>
    <lineage>
        <taxon>Archaea</taxon>
        <taxon>Methanobacteriati</taxon>
        <taxon>Methanobacteriota</taxon>
        <taxon>Stenosarchaea group</taxon>
        <taxon>Halobacteria</taxon>
        <taxon>Halobacteriales</taxon>
        <taxon>Haloarculaceae</taxon>
        <taxon>Halapricum</taxon>
    </lineage>
</organism>
<dbReference type="NCBIfam" id="NF045487">
    <property type="entry name" value="ASRP"/>
    <property type="match status" value="1"/>
</dbReference>
<dbReference type="GeneID" id="68860056"/>
<dbReference type="Gene3D" id="3.40.50.300">
    <property type="entry name" value="P-loop containing nucleotide triphosphate hydrolases"/>
    <property type="match status" value="2"/>
</dbReference>
<dbReference type="AlphaFoldDB" id="A0A897NE55"/>
<dbReference type="PANTHER" id="PTHR32114:SF2">
    <property type="entry name" value="ABC TRANSPORTER ABCH.3"/>
    <property type="match status" value="1"/>
</dbReference>